<evidence type="ECO:0000313" key="2">
    <source>
        <dbReference type="Proteomes" id="UP001442841"/>
    </source>
</evidence>
<evidence type="ECO:0000313" key="1">
    <source>
        <dbReference type="EMBL" id="XAN08410.1"/>
    </source>
</evidence>
<dbReference type="EMBL" id="CP154795">
    <property type="protein sequence ID" value="XAN08410.1"/>
    <property type="molecule type" value="Genomic_DNA"/>
</dbReference>
<dbReference type="Proteomes" id="UP001442841">
    <property type="component" value="Chromosome"/>
</dbReference>
<reference evidence="1 2" key="1">
    <citation type="submission" date="2024-04" db="EMBL/GenBank/DDBJ databases">
        <title>Isolation of an actinomycete strain from pig manure.</title>
        <authorList>
            <person name="Gong T."/>
            <person name="Yu Z."/>
            <person name="An M."/>
            <person name="Wei C."/>
            <person name="Yang W."/>
            <person name="Liu L."/>
        </authorList>
    </citation>
    <scope>NUCLEOTIDE SEQUENCE [LARGE SCALE GENOMIC DNA]</scope>
    <source>
        <strain evidence="1 2">ZF39</strain>
    </source>
</reference>
<sequence length="219" mass="23926">MSVLTVSETAARLGVTPRRVQQLVTLGQLRKVARGVIDVSSVERFEAVRGGVHTQAWALHTAWGAVALLSGLDAKWLGATQRSRLKWRLREIDTTGLVERTRGRAEVTRYRGHASARDRLASEIVVQPTPASLGLVGSSGVDGYVALEGVQNLVVQHGLIRDDDGLVTLRATAFDLGIIRDIHDAGWVLTALDLAESLDVRERRTGTDFLTQTVERFRG</sequence>
<name>A0ABZ3FUM9_9ACTN</name>
<gene>
    <name evidence="1" type="ORF">AADG42_14230</name>
</gene>
<keyword evidence="2" id="KW-1185">Reference proteome</keyword>
<dbReference type="RefSeq" id="WP_425309868.1">
    <property type="nucleotide sequence ID" value="NZ_CP154795.1"/>
</dbReference>
<evidence type="ECO:0008006" key="3">
    <source>
        <dbReference type="Google" id="ProtNLM"/>
    </source>
</evidence>
<proteinExistence type="predicted"/>
<protein>
    <recommendedName>
        <fullName evidence="3">Helix-turn-helix domain-containing protein</fullName>
    </recommendedName>
</protein>
<organism evidence="1 2">
    <name type="scientific">Ammonicoccus fulvus</name>
    <dbReference type="NCBI Taxonomy" id="3138240"/>
    <lineage>
        <taxon>Bacteria</taxon>
        <taxon>Bacillati</taxon>
        <taxon>Actinomycetota</taxon>
        <taxon>Actinomycetes</taxon>
        <taxon>Propionibacteriales</taxon>
        <taxon>Propionibacteriaceae</taxon>
        <taxon>Ammonicoccus</taxon>
    </lineage>
</organism>
<accession>A0ABZ3FUM9</accession>